<dbReference type="GeneID" id="25472801"/>
<feature type="compositionally biased region" description="Basic and acidic residues" evidence="1">
    <location>
        <begin position="108"/>
        <end position="125"/>
    </location>
</feature>
<proteinExistence type="predicted"/>
<feature type="transmembrane region" description="Helical" evidence="2">
    <location>
        <begin position="51"/>
        <end position="77"/>
    </location>
</feature>
<gene>
    <name evidence="3" type="ORF">ENH_00026320</name>
</gene>
<dbReference type="Proteomes" id="UP000030754">
    <property type="component" value="Unassembled WGS sequence"/>
</dbReference>
<sequence length="479" mass="54092">MTGPQEYAQTAAIYTPLSHEAEPPAEGFFVKRTDSHVKPKYLDWGSRGGPVFFASNALGFLSLIAAIYLVLGGYWCLQELSSHRLLHTGVQKRLLSEDDANWMKECVQEGSKERKGGHSNSERLAHSVWDPEGDRSQDEIPMRSPGSAGNATKRRGRLPVESANTYLGALSQRLPAEEAEYRRQIDALSLPFADYWNLTVGECTLLFRARRRLQDILAFRAKALSKVHSLVLEQQYYEQKRTQLKQIWDKHSPAMLRETGQNLAFVNRSLTQKRKQLSKVRNSMHSTVQHQMQRSICAHQYASHRRNGRAISLRAAYALSIAILVIEGGQPADYCLSDEDQQELLKAGWEFVGKMDKAVTYLSRQQQSSSGSHFDLKRRVGKYQKLRATVSMYSVMMRSVAMSLPKGPVLKELDGQTVKLLKELDRVDGILRGSHTENATALPRGRSLFRYLCAWGARSEDGCSEETQQGSATKDTRRR</sequence>
<evidence type="ECO:0000256" key="2">
    <source>
        <dbReference type="SAM" id="Phobius"/>
    </source>
</evidence>
<dbReference type="EMBL" id="HG723770">
    <property type="protein sequence ID" value="CDJ66747.1"/>
    <property type="molecule type" value="Genomic_DNA"/>
</dbReference>
<keyword evidence="2" id="KW-1133">Transmembrane helix</keyword>
<feature type="compositionally biased region" description="Basic and acidic residues" evidence="1">
    <location>
        <begin position="132"/>
        <end position="141"/>
    </location>
</feature>
<feature type="region of interest" description="Disordered" evidence="1">
    <location>
        <begin position="108"/>
        <end position="155"/>
    </location>
</feature>
<dbReference type="VEuPathDB" id="ToxoDB:ENH_00026320"/>
<keyword evidence="4" id="KW-1185">Reference proteome</keyword>
<keyword evidence="2" id="KW-0812">Transmembrane</keyword>
<reference evidence="3" key="2">
    <citation type="submission" date="2013-10" db="EMBL/GenBank/DDBJ databases">
        <authorList>
            <person name="Aslett M."/>
        </authorList>
    </citation>
    <scope>NUCLEOTIDE SEQUENCE [LARGE SCALE GENOMIC DNA]</scope>
    <source>
        <strain evidence="3">Houghton</strain>
    </source>
</reference>
<dbReference type="RefSeq" id="XP_013435214.1">
    <property type="nucleotide sequence ID" value="XM_013579760.1"/>
</dbReference>
<evidence type="ECO:0000313" key="4">
    <source>
        <dbReference type="Proteomes" id="UP000030754"/>
    </source>
</evidence>
<name>U6MRA3_9EIME</name>
<keyword evidence="2" id="KW-0472">Membrane</keyword>
<evidence type="ECO:0000313" key="3">
    <source>
        <dbReference type="EMBL" id="CDJ66747.1"/>
    </source>
</evidence>
<protein>
    <recommendedName>
        <fullName evidence="5">Transmembrane protein</fullName>
    </recommendedName>
</protein>
<dbReference type="OrthoDB" id="10312544at2759"/>
<accession>U6MRA3</accession>
<evidence type="ECO:0008006" key="5">
    <source>
        <dbReference type="Google" id="ProtNLM"/>
    </source>
</evidence>
<dbReference type="AlphaFoldDB" id="U6MRA3"/>
<organism evidence="3 4">
    <name type="scientific">Eimeria necatrix</name>
    <dbReference type="NCBI Taxonomy" id="51315"/>
    <lineage>
        <taxon>Eukaryota</taxon>
        <taxon>Sar</taxon>
        <taxon>Alveolata</taxon>
        <taxon>Apicomplexa</taxon>
        <taxon>Conoidasida</taxon>
        <taxon>Coccidia</taxon>
        <taxon>Eucoccidiorida</taxon>
        <taxon>Eimeriorina</taxon>
        <taxon>Eimeriidae</taxon>
        <taxon>Eimeria</taxon>
    </lineage>
</organism>
<evidence type="ECO:0000256" key="1">
    <source>
        <dbReference type="SAM" id="MobiDB-lite"/>
    </source>
</evidence>
<reference evidence="3" key="1">
    <citation type="submission" date="2013-10" db="EMBL/GenBank/DDBJ databases">
        <title>Genomic analysis of the causative agents of coccidiosis in chickens.</title>
        <authorList>
            <person name="Reid A.J."/>
            <person name="Blake D."/>
            <person name="Billington K."/>
            <person name="Browne H."/>
            <person name="Dunn M."/>
            <person name="Hung S."/>
            <person name="Kawahara F."/>
            <person name="Miranda-Saavedra D."/>
            <person name="Mourier T."/>
            <person name="Nagra H."/>
            <person name="Otto T.D."/>
            <person name="Rawlings N."/>
            <person name="Sanchez A."/>
            <person name="Sanders M."/>
            <person name="Subramaniam C."/>
            <person name="Tay Y."/>
            <person name="Dear P."/>
            <person name="Doerig C."/>
            <person name="Gruber A."/>
            <person name="Parkinson J."/>
            <person name="Shirley M."/>
            <person name="Wan K.L."/>
            <person name="Berriman M."/>
            <person name="Tomley F."/>
            <person name="Pain A."/>
        </authorList>
    </citation>
    <scope>NUCLEOTIDE SEQUENCE [LARGE SCALE GENOMIC DNA]</scope>
    <source>
        <strain evidence="3">Houghton</strain>
    </source>
</reference>